<organism evidence="1 2">
    <name type="scientific">Nelumbo nucifera</name>
    <name type="common">Sacred lotus</name>
    <dbReference type="NCBI Taxonomy" id="4432"/>
    <lineage>
        <taxon>Eukaryota</taxon>
        <taxon>Viridiplantae</taxon>
        <taxon>Streptophyta</taxon>
        <taxon>Embryophyta</taxon>
        <taxon>Tracheophyta</taxon>
        <taxon>Spermatophyta</taxon>
        <taxon>Magnoliopsida</taxon>
        <taxon>Proteales</taxon>
        <taxon>Nelumbonaceae</taxon>
        <taxon>Nelumbo</taxon>
    </lineage>
</organism>
<sequence length="107" mass="12474">MDSLVRGEAIFLIDDNGFERNKNWIMEARTVKISVNSGCIKETVFWGLGFYDEVLRNGSNDMELIGEDGGVEERREEIWGVFREKTDEFHVDGTEILRERREKALKM</sequence>
<name>A0A822ZRJ9_NELNU</name>
<dbReference type="Proteomes" id="UP000607653">
    <property type="component" value="Unassembled WGS sequence"/>
</dbReference>
<reference evidence="1 2" key="1">
    <citation type="journal article" date="2020" name="Mol. Biol. Evol.">
        <title>Distinct Expression and Methylation Patterns for Genes with Different Fates following a Single Whole-Genome Duplication in Flowering Plants.</title>
        <authorList>
            <person name="Shi T."/>
            <person name="Rahmani R.S."/>
            <person name="Gugger P.F."/>
            <person name="Wang M."/>
            <person name="Li H."/>
            <person name="Zhang Y."/>
            <person name="Li Z."/>
            <person name="Wang Q."/>
            <person name="Van de Peer Y."/>
            <person name="Marchal K."/>
            <person name="Chen J."/>
        </authorList>
    </citation>
    <scope>NUCLEOTIDE SEQUENCE [LARGE SCALE GENOMIC DNA]</scope>
    <source>
        <tissue evidence="1">Leaf</tissue>
    </source>
</reference>
<evidence type="ECO:0000313" key="1">
    <source>
        <dbReference type="EMBL" id="DAD46151.1"/>
    </source>
</evidence>
<dbReference type="AlphaFoldDB" id="A0A822ZRJ9"/>
<accession>A0A822ZRJ9</accession>
<proteinExistence type="predicted"/>
<evidence type="ECO:0000313" key="2">
    <source>
        <dbReference type="Proteomes" id="UP000607653"/>
    </source>
</evidence>
<comment type="caution">
    <text evidence="1">The sequence shown here is derived from an EMBL/GenBank/DDBJ whole genome shotgun (WGS) entry which is preliminary data.</text>
</comment>
<dbReference type="EMBL" id="DUZY01000007">
    <property type="protein sequence ID" value="DAD46151.1"/>
    <property type="molecule type" value="Genomic_DNA"/>
</dbReference>
<protein>
    <submittedName>
        <fullName evidence="1">Uncharacterized protein</fullName>
    </submittedName>
</protein>
<keyword evidence="2" id="KW-1185">Reference proteome</keyword>
<gene>
    <name evidence="1" type="ORF">HUJ06_004381</name>
</gene>